<sequence>MSRAVLRAHKNAHWRPNVLDQFRGSFGRSQKARFLGIPRELFTKFYFLPMSPAVMRASVRTPETLVTSHRDCMDERIEWTLPPGRHLRWSPPSRKKPPRQSNVAAAFPN</sequence>
<feature type="non-terminal residue" evidence="2">
    <location>
        <position position="1"/>
    </location>
</feature>
<dbReference type="EMBL" id="OW152821">
    <property type="protein sequence ID" value="CAH2077274.1"/>
    <property type="molecule type" value="Genomic_DNA"/>
</dbReference>
<reference evidence="2" key="1">
    <citation type="submission" date="2022-03" db="EMBL/GenBank/DDBJ databases">
        <authorList>
            <person name="Martin H S."/>
        </authorList>
    </citation>
    <scope>NUCLEOTIDE SEQUENCE</scope>
</reference>
<dbReference type="Proteomes" id="UP000837857">
    <property type="component" value="Chromosome 9"/>
</dbReference>
<accession>A0ABN8JA01</accession>
<protein>
    <submittedName>
        <fullName evidence="2">Uncharacterized protein</fullName>
    </submittedName>
</protein>
<gene>
    <name evidence="2" type="ORF">IPOD504_LOCUS17630</name>
</gene>
<feature type="compositionally biased region" description="Basic residues" evidence="1">
    <location>
        <begin position="86"/>
        <end position="98"/>
    </location>
</feature>
<name>A0ABN8JA01_9NEOP</name>
<evidence type="ECO:0000256" key="1">
    <source>
        <dbReference type="SAM" id="MobiDB-lite"/>
    </source>
</evidence>
<keyword evidence="3" id="KW-1185">Reference proteome</keyword>
<evidence type="ECO:0000313" key="2">
    <source>
        <dbReference type="EMBL" id="CAH2077274.1"/>
    </source>
</evidence>
<organism evidence="2 3">
    <name type="scientific">Iphiclides podalirius</name>
    <name type="common">scarce swallowtail</name>
    <dbReference type="NCBI Taxonomy" id="110791"/>
    <lineage>
        <taxon>Eukaryota</taxon>
        <taxon>Metazoa</taxon>
        <taxon>Ecdysozoa</taxon>
        <taxon>Arthropoda</taxon>
        <taxon>Hexapoda</taxon>
        <taxon>Insecta</taxon>
        <taxon>Pterygota</taxon>
        <taxon>Neoptera</taxon>
        <taxon>Endopterygota</taxon>
        <taxon>Lepidoptera</taxon>
        <taxon>Glossata</taxon>
        <taxon>Ditrysia</taxon>
        <taxon>Papilionoidea</taxon>
        <taxon>Papilionidae</taxon>
        <taxon>Papilioninae</taxon>
        <taxon>Iphiclides</taxon>
    </lineage>
</organism>
<feature type="region of interest" description="Disordered" evidence="1">
    <location>
        <begin position="86"/>
        <end position="109"/>
    </location>
</feature>
<evidence type="ECO:0000313" key="3">
    <source>
        <dbReference type="Proteomes" id="UP000837857"/>
    </source>
</evidence>
<proteinExistence type="predicted"/>